<evidence type="ECO:0000313" key="6">
    <source>
        <dbReference type="EMBL" id="ADZ82046.1"/>
    </source>
</evidence>
<accession>F2JIX4</accession>
<feature type="chain" id="PRO_5038475656" evidence="5">
    <location>
        <begin position="23"/>
        <end position="419"/>
    </location>
</feature>
<keyword evidence="3 5" id="KW-0732">Signal</keyword>
<dbReference type="SUPFAM" id="SSF53850">
    <property type="entry name" value="Periplasmic binding protein-like II"/>
    <property type="match status" value="1"/>
</dbReference>
<evidence type="ECO:0000256" key="3">
    <source>
        <dbReference type="ARBA" id="ARBA00022729"/>
    </source>
</evidence>
<name>F2JIX4_CELLD</name>
<protein>
    <submittedName>
        <fullName evidence="6">Extracellular solute-binding protein family 1</fullName>
    </submittedName>
</protein>
<dbReference type="GO" id="GO:0015768">
    <property type="term" value="P:maltose transport"/>
    <property type="evidence" value="ECO:0007669"/>
    <property type="project" value="TreeGrafter"/>
</dbReference>
<dbReference type="RefSeq" id="WP_013655347.1">
    <property type="nucleotide sequence ID" value="NC_015275.1"/>
</dbReference>
<dbReference type="KEGG" id="cle:Clole_0299"/>
<evidence type="ECO:0000256" key="1">
    <source>
        <dbReference type="ARBA" id="ARBA00008520"/>
    </source>
</evidence>
<dbReference type="eggNOG" id="COG2182">
    <property type="taxonomic scope" value="Bacteria"/>
</dbReference>
<evidence type="ECO:0000313" key="7">
    <source>
        <dbReference type="Proteomes" id="UP000008467"/>
    </source>
</evidence>
<sequence>MKKKFKMLVPLLMVTMSLTACGGKETAKETGSQPTNAAEASVAPTEETKAPVELTLWHETEEGIASVLQEQLDQLAPDIKVNVVRKENMTEALKLSAADPSNAPDFIWYAHDKIGMFAEMNIIDSIDNYLDPSVYDKFLPMTAQAGLYNGKHYQIPAYYETLMFMYNKALLDKAPTTTDELLELAKSKTTGDSYGFVEQHSTAYYFSAWAHAFGASIINDKAQPGLNTAEMEEAIDYHKQFVQYMPTDGEWNTVTTLFLEGKAASIVNGPWFVASAKDAGIDLGVAPLPTVSSNGNALKPYSGVQGIMISTTCKDKEAGKKVLEFLCQKDLSEAIALKNGAAPAHQDAYNNAEIQGSDIIMTLKACAENAVPMPNIPQMDVMWSCTENALAAIYKSGGSTKPIMDAAQQEALDQIKAMQ</sequence>
<dbReference type="PANTHER" id="PTHR30061:SF50">
    <property type="entry name" value="MALTOSE_MALTODEXTRIN-BINDING PERIPLASMIC PROTEIN"/>
    <property type="match status" value="1"/>
</dbReference>
<feature type="region of interest" description="Disordered" evidence="4">
    <location>
        <begin position="25"/>
        <end position="45"/>
    </location>
</feature>
<feature type="signal peptide" evidence="5">
    <location>
        <begin position="1"/>
        <end position="22"/>
    </location>
</feature>
<dbReference type="STRING" id="642492.Clole_0299"/>
<feature type="compositionally biased region" description="Polar residues" evidence="4">
    <location>
        <begin position="29"/>
        <end position="38"/>
    </location>
</feature>
<dbReference type="PANTHER" id="PTHR30061">
    <property type="entry name" value="MALTOSE-BINDING PERIPLASMIC PROTEIN"/>
    <property type="match status" value="1"/>
</dbReference>
<dbReference type="Gene3D" id="3.40.190.10">
    <property type="entry name" value="Periplasmic binding protein-like II"/>
    <property type="match status" value="2"/>
</dbReference>
<dbReference type="PROSITE" id="PS51257">
    <property type="entry name" value="PROKAR_LIPOPROTEIN"/>
    <property type="match status" value="1"/>
</dbReference>
<dbReference type="EMBL" id="CP002582">
    <property type="protein sequence ID" value="ADZ82046.1"/>
    <property type="molecule type" value="Genomic_DNA"/>
</dbReference>
<dbReference type="HOGENOM" id="CLU_031285_17_1_9"/>
<evidence type="ECO:0000256" key="2">
    <source>
        <dbReference type="ARBA" id="ARBA00022448"/>
    </source>
</evidence>
<dbReference type="GO" id="GO:0042956">
    <property type="term" value="P:maltodextrin transmembrane transport"/>
    <property type="evidence" value="ECO:0007669"/>
    <property type="project" value="TreeGrafter"/>
</dbReference>
<evidence type="ECO:0000256" key="4">
    <source>
        <dbReference type="SAM" id="MobiDB-lite"/>
    </source>
</evidence>
<dbReference type="InterPro" id="IPR006059">
    <property type="entry name" value="SBP"/>
</dbReference>
<dbReference type="CDD" id="cd13657">
    <property type="entry name" value="PBP2_Maltodextrin"/>
    <property type="match status" value="1"/>
</dbReference>
<dbReference type="Pfam" id="PF01547">
    <property type="entry name" value="SBP_bac_1"/>
    <property type="match status" value="1"/>
</dbReference>
<comment type="similarity">
    <text evidence="1">Belongs to the bacterial solute-binding protein 1 family.</text>
</comment>
<gene>
    <name evidence="6" type="ordered locus">Clole_0299</name>
</gene>
<dbReference type="GO" id="GO:0055052">
    <property type="term" value="C:ATP-binding cassette (ABC) transporter complex, substrate-binding subunit-containing"/>
    <property type="evidence" value="ECO:0007669"/>
    <property type="project" value="TreeGrafter"/>
</dbReference>
<evidence type="ECO:0000256" key="5">
    <source>
        <dbReference type="SAM" id="SignalP"/>
    </source>
</evidence>
<reference evidence="6 7" key="1">
    <citation type="journal article" date="2011" name="J. Bacteriol.">
        <title>Complete genome sequence of the cellulose-degrading bacterium Cellulosilyticum lentocellum.</title>
        <authorList>
            <consortium name="US DOE Joint Genome Institute"/>
            <person name="Miller D.A."/>
            <person name="Suen G."/>
            <person name="Bruce D."/>
            <person name="Copeland A."/>
            <person name="Cheng J.F."/>
            <person name="Detter C."/>
            <person name="Goodwin L.A."/>
            <person name="Han C.S."/>
            <person name="Hauser L.J."/>
            <person name="Land M.L."/>
            <person name="Lapidus A."/>
            <person name="Lucas S."/>
            <person name="Meincke L."/>
            <person name="Pitluck S."/>
            <person name="Tapia R."/>
            <person name="Teshima H."/>
            <person name="Woyke T."/>
            <person name="Fox B.G."/>
            <person name="Angert E.R."/>
            <person name="Currie C.R."/>
        </authorList>
    </citation>
    <scope>NUCLEOTIDE SEQUENCE [LARGE SCALE GENOMIC DNA]</scope>
    <source>
        <strain evidence="7">ATCC 49066 / DSM 5427 / NCIMB 11756 / RHM5</strain>
    </source>
</reference>
<dbReference type="GO" id="GO:1901982">
    <property type="term" value="F:maltose binding"/>
    <property type="evidence" value="ECO:0007669"/>
    <property type="project" value="TreeGrafter"/>
</dbReference>
<proteinExistence type="inferred from homology"/>
<dbReference type="AlphaFoldDB" id="F2JIX4"/>
<dbReference type="Proteomes" id="UP000008467">
    <property type="component" value="Chromosome"/>
</dbReference>
<organism evidence="6 7">
    <name type="scientific">Cellulosilyticum lentocellum (strain ATCC 49066 / DSM 5427 / NCIMB 11756 / RHM5)</name>
    <name type="common">Clostridium lentocellum</name>
    <dbReference type="NCBI Taxonomy" id="642492"/>
    <lineage>
        <taxon>Bacteria</taxon>
        <taxon>Bacillati</taxon>
        <taxon>Bacillota</taxon>
        <taxon>Clostridia</taxon>
        <taxon>Lachnospirales</taxon>
        <taxon>Cellulosilyticaceae</taxon>
        <taxon>Cellulosilyticum</taxon>
    </lineage>
</organism>
<keyword evidence="7" id="KW-1185">Reference proteome</keyword>
<keyword evidence="2" id="KW-0813">Transport</keyword>